<dbReference type="AlphaFoldDB" id="A0A2P7AQL0"/>
<protein>
    <submittedName>
        <fullName evidence="3">Uncharacterized protein</fullName>
    </submittedName>
</protein>
<comment type="caution">
    <text evidence="3">The sequence shown here is derived from an EMBL/GenBank/DDBJ whole genome shotgun (WGS) entry which is preliminary data.</text>
</comment>
<dbReference type="OrthoDB" id="8368518at2"/>
<dbReference type="Proteomes" id="UP000241764">
    <property type="component" value="Unassembled WGS sequence"/>
</dbReference>
<accession>A0A2P7AQL0</accession>
<feature type="signal peptide" evidence="2">
    <location>
        <begin position="1"/>
        <end position="22"/>
    </location>
</feature>
<feature type="compositionally biased region" description="Gly residues" evidence="1">
    <location>
        <begin position="66"/>
        <end position="77"/>
    </location>
</feature>
<name>A0A2P7AQL0_9HYPH</name>
<keyword evidence="2" id="KW-0732">Signal</keyword>
<evidence type="ECO:0000313" key="3">
    <source>
        <dbReference type="EMBL" id="PSH56514.1"/>
    </source>
</evidence>
<evidence type="ECO:0000313" key="4">
    <source>
        <dbReference type="Proteomes" id="UP000241764"/>
    </source>
</evidence>
<gene>
    <name evidence="3" type="ORF">CU103_29365</name>
</gene>
<dbReference type="EMBL" id="PGGM01000021">
    <property type="protein sequence ID" value="PSH56514.1"/>
    <property type="molecule type" value="Genomic_DNA"/>
</dbReference>
<evidence type="ECO:0000256" key="1">
    <source>
        <dbReference type="SAM" id="MobiDB-lite"/>
    </source>
</evidence>
<evidence type="ECO:0000256" key="2">
    <source>
        <dbReference type="SAM" id="SignalP"/>
    </source>
</evidence>
<organism evidence="3 4">
    <name type="scientific">Phyllobacterium sophorae</name>
    <dbReference type="NCBI Taxonomy" id="1520277"/>
    <lineage>
        <taxon>Bacteria</taxon>
        <taxon>Pseudomonadati</taxon>
        <taxon>Pseudomonadota</taxon>
        <taxon>Alphaproteobacteria</taxon>
        <taxon>Hyphomicrobiales</taxon>
        <taxon>Phyllobacteriaceae</taxon>
        <taxon>Phyllobacterium</taxon>
    </lineage>
</organism>
<sequence length="145" mass="14570">MSMFLRMTTACLVTGLSFPALAQVPTNDVERTGEESNTRVCMERARTYKQRSEAPTNGVRGSFADQGGGGSLSQAGGGNVMGGAFSGTTVGGVDLAGIMAGVASLKSNNAGQVAGALSAVSAAIEQNRRGLVSQGQAIGSVRPST</sequence>
<feature type="region of interest" description="Disordered" evidence="1">
    <location>
        <begin position="47"/>
        <end position="77"/>
    </location>
</feature>
<proteinExistence type="predicted"/>
<reference evidence="4" key="1">
    <citation type="submission" date="2017-11" db="EMBL/GenBank/DDBJ databases">
        <authorList>
            <person name="Kuznetsova I."/>
            <person name="Sazanova A."/>
            <person name="Chirak E."/>
            <person name="Safronova V."/>
            <person name="Willems A."/>
        </authorList>
    </citation>
    <scope>NUCLEOTIDE SEQUENCE [LARGE SCALE GENOMIC DNA]</scope>
    <source>
        <strain evidence="4">CCBAU 03422</strain>
    </source>
</reference>
<keyword evidence="4" id="KW-1185">Reference proteome</keyword>
<feature type="chain" id="PRO_5015197252" evidence="2">
    <location>
        <begin position="23"/>
        <end position="145"/>
    </location>
</feature>
<dbReference type="RefSeq" id="WP_106667575.1">
    <property type="nucleotide sequence ID" value="NZ_PGGM01000021.1"/>
</dbReference>